<dbReference type="PANTHER" id="PTHR44427">
    <property type="entry name" value="CARCINOEMBRYONIC ANTIGEN-RELATED CELL ADHESION MOLECULE 19"/>
    <property type="match status" value="1"/>
</dbReference>
<evidence type="ECO:0000313" key="7">
    <source>
        <dbReference type="Ensembl" id="ENSGEVP00005023887.1"/>
    </source>
</evidence>
<dbReference type="InterPro" id="IPR013106">
    <property type="entry name" value="Ig_V-set"/>
</dbReference>
<comment type="similarity">
    <text evidence="4">Belongs to the immunoglobulin superfamily. CEA family.</text>
</comment>
<accession>A0A8C4YD80</accession>
<reference evidence="7" key="1">
    <citation type="submission" date="2025-08" db="UniProtKB">
        <authorList>
            <consortium name="Ensembl"/>
        </authorList>
    </citation>
    <scope>IDENTIFICATION</scope>
</reference>
<dbReference type="GeneTree" id="ENSGT00960000189168"/>
<proteinExistence type="inferred from homology"/>
<organism evidence="7 8">
    <name type="scientific">Gopherus evgoodei</name>
    <name type="common">Goodes thornscrub tortoise</name>
    <dbReference type="NCBI Taxonomy" id="1825980"/>
    <lineage>
        <taxon>Eukaryota</taxon>
        <taxon>Metazoa</taxon>
        <taxon>Chordata</taxon>
        <taxon>Craniata</taxon>
        <taxon>Vertebrata</taxon>
        <taxon>Euteleostomi</taxon>
        <taxon>Archelosauria</taxon>
        <taxon>Testudinata</taxon>
        <taxon>Testudines</taxon>
        <taxon>Cryptodira</taxon>
        <taxon>Durocryptodira</taxon>
        <taxon>Testudinoidea</taxon>
        <taxon>Testudinidae</taxon>
        <taxon>Gopherus</taxon>
    </lineage>
</organism>
<feature type="signal peptide" evidence="5">
    <location>
        <begin position="1"/>
        <end position="23"/>
    </location>
</feature>
<evidence type="ECO:0000256" key="1">
    <source>
        <dbReference type="ARBA" id="ARBA00022729"/>
    </source>
</evidence>
<dbReference type="Pfam" id="PF07686">
    <property type="entry name" value="V-set"/>
    <property type="match status" value="1"/>
</dbReference>
<evidence type="ECO:0000259" key="6">
    <source>
        <dbReference type="Pfam" id="PF07686"/>
    </source>
</evidence>
<dbReference type="InterPro" id="IPR050831">
    <property type="entry name" value="CEA_cell_adhesion"/>
</dbReference>
<sequence length="118" mass="12437">MTLVVLGIPQTLLVCSWYRGAEAGIAANWILSYAPSASPQKFYGPAHTGRETVGPNCSLHITGLRGTDVGSYTLTVQGPGGGKSHFSQTINVRCKSLSCHTRFIDVPKGRSAGLALCC</sequence>
<dbReference type="PANTHER" id="PTHR44427:SF1">
    <property type="entry name" value="CARCINOEMBRYONIC ANTIGEN-RELATED CELL ADHESION MOLECULE 1"/>
    <property type="match status" value="1"/>
</dbReference>
<dbReference type="OrthoDB" id="9050348at2759"/>
<evidence type="ECO:0000256" key="2">
    <source>
        <dbReference type="ARBA" id="ARBA00023180"/>
    </source>
</evidence>
<dbReference type="Proteomes" id="UP000694390">
    <property type="component" value="Unassembled WGS sequence"/>
</dbReference>
<dbReference type="InterPro" id="IPR036179">
    <property type="entry name" value="Ig-like_dom_sf"/>
</dbReference>
<keyword evidence="2" id="KW-0325">Glycoprotein</keyword>
<keyword evidence="3" id="KW-0393">Immunoglobulin domain</keyword>
<evidence type="ECO:0000256" key="4">
    <source>
        <dbReference type="ARBA" id="ARBA00038222"/>
    </source>
</evidence>
<protein>
    <recommendedName>
        <fullName evidence="6">Immunoglobulin V-set domain-containing protein</fullName>
    </recommendedName>
</protein>
<name>A0A8C4YD80_9SAUR</name>
<dbReference type="Ensembl" id="ENSGEVT00005025117.1">
    <property type="protein sequence ID" value="ENSGEVP00005023887.1"/>
    <property type="gene ID" value="ENSGEVG00005016958.1"/>
</dbReference>
<dbReference type="AlphaFoldDB" id="A0A8C4YD80"/>
<dbReference type="Gene3D" id="2.60.40.10">
    <property type="entry name" value="Immunoglobulins"/>
    <property type="match status" value="1"/>
</dbReference>
<feature type="domain" description="Immunoglobulin V-set" evidence="6">
    <location>
        <begin position="13"/>
        <end position="92"/>
    </location>
</feature>
<evidence type="ECO:0000313" key="8">
    <source>
        <dbReference type="Proteomes" id="UP000694390"/>
    </source>
</evidence>
<evidence type="ECO:0000256" key="5">
    <source>
        <dbReference type="SAM" id="SignalP"/>
    </source>
</evidence>
<dbReference type="SUPFAM" id="SSF48726">
    <property type="entry name" value="Immunoglobulin"/>
    <property type="match status" value="1"/>
</dbReference>
<keyword evidence="8" id="KW-1185">Reference proteome</keyword>
<feature type="chain" id="PRO_5034148775" description="Immunoglobulin V-set domain-containing protein" evidence="5">
    <location>
        <begin position="24"/>
        <end position="118"/>
    </location>
</feature>
<dbReference type="InterPro" id="IPR013783">
    <property type="entry name" value="Ig-like_fold"/>
</dbReference>
<keyword evidence="1 5" id="KW-0732">Signal</keyword>
<reference evidence="7" key="2">
    <citation type="submission" date="2025-09" db="UniProtKB">
        <authorList>
            <consortium name="Ensembl"/>
        </authorList>
    </citation>
    <scope>IDENTIFICATION</scope>
</reference>
<evidence type="ECO:0000256" key="3">
    <source>
        <dbReference type="ARBA" id="ARBA00023319"/>
    </source>
</evidence>